<dbReference type="GO" id="GO:0009451">
    <property type="term" value="P:RNA modification"/>
    <property type="evidence" value="ECO:0007669"/>
    <property type="project" value="InterPro"/>
</dbReference>
<name>A0AAV7EDK1_ARIFI</name>
<dbReference type="PANTHER" id="PTHR47926">
    <property type="entry name" value="PENTATRICOPEPTIDE REPEAT-CONTAINING PROTEIN"/>
    <property type="match status" value="1"/>
</dbReference>
<dbReference type="Pfam" id="PF13041">
    <property type="entry name" value="PPR_2"/>
    <property type="match status" value="1"/>
</dbReference>
<dbReference type="PROSITE" id="PS51375">
    <property type="entry name" value="PPR"/>
    <property type="match status" value="3"/>
</dbReference>
<dbReference type="FunFam" id="1.25.40.10:FF:000348">
    <property type="entry name" value="Pentatricopeptide repeat-containing protein chloroplastic"/>
    <property type="match status" value="1"/>
</dbReference>
<dbReference type="PROSITE" id="PS51257">
    <property type="entry name" value="PROKAR_LIPOPROTEIN"/>
    <property type="match status" value="1"/>
</dbReference>
<dbReference type="InterPro" id="IPR046848">
    <property type="entry name" value="E_motif"/>
</dbReference>
<dbReference type="InterPro" id="IPR046960">
    <property type="entry name" value="PPR_At4g14850-like_plant"/>
</dbReference>
<dbReference type="Pfam" id="PF20431">
    <property type="entry name" value="E_motif"/>
    <property type="match status" value="1"/>
</dbReference>
<evidence type="ECO:0000256" key="2">
    <source>
        <dbReference type="PROSITE-ProRule" id="PRU00708"/>
    </source>
</evidence>
<accession>A0AAV7EDK1</accession>
<dbReference type="AlphaFoldDB" id="A0AAV7EDK1"/>
<keyword evidence="1" id="KW-0677">Repeat</keyword>
<keyword evidence="4" id="KW-1185">Reference proteome</keyword>
<evidence type="ECO:0008006" key="5">
    <source>
        <dbReference type="Google" id="ProtNLM"/>
    </source>
</evidence>
<evidence type="ECO:0000313" key="3">
    <source>
        <dbReference type="EMBL" id="KAG9446915.1"/>
    </source>
</evidence>
<dbReference type="PANTHER" id="PTHR47926:SF365">
    <property type="entry name" value="DYW DOMAIN-CONTAINING PROTEIN"/>
    <property type="match status" value="1"/>
</dbReference>
<feature type="repeat" description="PPR" evidence="2">
    <location>
        <begin position="101"/>
        <end position="135"/>
    </location>
</feature>
<dbReference type="GO" id="GO:0003723">
    <property type="term" value="F:RNA binding"/>
    <property type="evidence" value="ECO:0007669"/>
    <property type="project" value="InterPro"/>
</dbReference>
<reference evidence="3 4" key="1">
    <citation type="submission" date="2021-07" db="EMBL/GenBank/DDBJ databases">
        <title>The Aristolochia fimbriata genome: insights into angiosperm evolution, floral development and chemical biosynthesis.</title>
        <authorList>
            <person name="Jiao Y."/>
        </authorList>
    </citation>
    <scope>NUCLEOTIDE SEQUENCE [LARGE SCALE GENOMIC DNA]</scope>
    <source>
        <strain evidence="3">IBCAS-2021</strain>
        <tissue evidence="3">Leaf</tissue>
    </source>
</reference>
<dbReference type="InterPro" id="IPR002885">
    <property type="entry name" value="PPR_rpt"/>
</dbReference>
<feature type="repeat" description="PPR" evidence="2">
    <location>
        <begin position="202"/>
        <end position="236"/>
    </location>
</feature>
<sequence length="572" mass="63904">MARTSLREILRCFSPVTPVSFSYSSSASCLSNPSRISLYHPSILPLQTCTTMKELCQIQAHVTTFGLFQDPFAASRILKASADLGDIEYTVLIFRQLSSPDTFCVNTVIKAYSAGPNPHLAFSFYFDMRQKGFLPNSFTFPLLAVSSAKSGSGPDGQKCHGQAIKTGVDEVMQVRNALLHMYGTCGMVYYARMLFDEMPTKDVVSWNSIIDGYVEMGDLVNARRIFDEMPEKNVVSWNVMIAGYLRGRNPGHGLKLFREMGKLGVRGTVTTMVSVVTACGRSNRLKEGRSVHGFFLRNFLGSSVIFETALVDMYSKCSRVDEARKFFDQLSERNLICWNAMILGHCIHGCPEDGLTLFEEMVGKGSSNKRGDTATSTEKMMPDEVTFIGLLCACVRCGLLLEGQNFFYEMVAIYDIKPKFAHYWCMANLYGSVGLIQEAEEMLRRIPERSESLLLSGLLGSCRFHGDVELGELLAKHLIELEPHNTSYYALLWIIYAVAGRRENVEKVKEKMVANGVTQPLGSSLVDLNEVVHCFKVGDRSRTELENTYVLMDELAEKLKLPKCSLYPNECG</sequence>
<dbReference type="InterPro" id="IPR011990">
    <property type="entry name" value="TPR-like_helical_dom_sf"/>
</dbReference>
<dbReference type="FunFam" id="1.25.40.10:FF:000090">
    <property type="entry name" value="Pentatricopeptide repeat-containing protein, chloroplastic"/>
    <property type="match status" value="1"/>
</dbReference>
<dbReference type="Gene3D" id="1.25.40.10">
    <property type="entry name" value="Tetratricopeptide repeat domain"/>
    <property type="match status" value="3"/>
</dbReference>
<gene>
    <name evidence="3" type="ORF">H6P81_013043</name>
</gene>
<dbReference type="Proteomes" id="UP000825729">
    <property type="component" value="Unassembled WGS sequence"/>
</dbReference>
<evidence type="ECO:0000256" key="1">
    <source>
        <dbReference type="ARBA" id="ARBA00022737"/>
    </source>
</evidence>
<evidence type="ECO:0000313" key="4">
    <source>
        <dbReference type="Proteomes" id="UP000825729"/>
    </source>
</evidence>
<dbReference type="Pfam" id="PF01535">
    <property type="entry name" value="PPR"/>
    <property type="match status" value="4"/>
</dbReference>
<comment type="caution">
    <text evidence="3">The sequence shown here is derived from an EMBL/GenBank/DDBJ whole genome shotgun (WGS) entry which is preliminary data.</text>
</comment>
<protein>
    <recommendedName>
        <fullName evidence="5">Pentatricopeptide repeat-containing protein</fullName>
    </recommendedName>
</protein>
<dbReference type="NCBIfam" id="TIGR00756">
    <property type="entry name" value="PPR"/>
    <property type="match status" value="3"/>
</dbReference>
<organism evidence="3 4">
    <name type="scientific">Aristolochia fimbriata</name>
    <name type="common">White veined hardy Dutchman's pipe vine</name>
    <dbReference type="NCBI Taxonomy" id="158543"/>
    <lineage>
        <taxon>Eukaryota</taxon>
        <taxon>Viridiplantae</taxon>
        <taxon>Streptophyta</taxon>
        <taxon>Embryophyta</taxon>
        <taxon>Tracheophyta</taxon>
        <taxon>Spermatophyta</taxon>
        <taxon>Magnoliopsida</taxon>
        <taxon>Magnoliidae</taxon>
        <taxon>Piperales</taxon>
        <taxon>Aristolochiaceae</taxon>
        <taxon>Aristolochia</taxon>
    </lineage>
</organism>
<dbReference type="EMBL" id="JAINDJ010000005">
    <property type="protein sequence ID" value="KAG9446915.1"/>
    <property type="molecule type" value="Genomic_DNA"/>
</dbReference>
<proteinExistence type="predicted"/>
<feature type="repeat" description="PPR" evidence="2">
    <location>
        <begin position="334"/>
        <end position="368"/>
    </location>
</feature>